<dbReference type="GO" id="GO:0000164">
    <property type="term" value="C:protein phosphatase type 1 complex"/>
    <property type="evidence" value="ECO:0007669"/>
    <property type="project" value="TreeGrafter"/>
</dbReference>
<reference evidence="2" key="2">
    <citation type="submission" date="2012-05" db="EMBL/GenBank/DDBJ databases">
        <title>Annotation of the Genome Sequence of Fusarium oxysporum HDV247.</title>
        <authorList>
            <consortium name="The Broad Institute Genomics Platform"/>
            <person name="Ma L.-J."/>
            <person name="Corby-Kistler H."/>
            <person name="Broz K."/>
            <person name="Gale L.R."/>
            <person name="Jonkers W."/>
            <person name="O'Donnell K."/>
            <person name="Ploetz R."/>
            <person name="Steinberg C."/>
            <person name="Schwartz D.C."/>
            <person name="VanEtten H."/>
            <person name="Zhou S."/>
            <person name="Young S.K."/>
            <person name="Zeng Q."/>
            <person name="Gargeya S."/>
            <person name="Fitzgerald M."/>
            <person name="Abouelleil A."/>
            <person name="Alvarado L."/>
            <person name="Chapman S.B."/>
            <person name="Gainer-Dewar J."/>
            <person name="Goldberg J."/>
            <person name="Griggs A."/>
            <person name="Gujja S."/>
            <person name="Hansen M."/>
            <person name="Howarth C."/>
            <person name="Imamovic A."/>
            <person name="Ireland A."/>
            <person name="Larimer J."/>
            <person name="McCowan C."/>
            <person name="Murphy C."/>
            <person name="Pearson M."/>
            <person name="Poon T.W."/>
            <person name="Priest M."/>
            <person name="Roberts A."/>
            <person name="Saif S."/>
            <person name="Shea T."/>
            <person name="Sykes S."/>
            <person name="Wortman J."/>
            <person name="Nusbaum C."/>
            <person name="Birren B."/>
        </authorList>
    </citation>
    <scope>NUCLEOTIDE SEQUENCE</scope>
    <source>
        <strain evidence="2">HDV247</strain>
    </source>
</reference>
<dbReference type="GO" id="GO:0005979">
    <property type="term" value="P:regulation of glycogen biosynthetic process"/>
    <property type="evidence" value="ECO:0007669"/>
    <property type="project" value="TreeGrafter"/>
</dbReference>
<gene>
    <name evidence="2" type="ORF">FOVG_17707</name>
</gene>
<protein>
    <recommendedName>
        <fullName evidence="1">CBM21 domain-containing protein</fullName>
    </recommendedName>
</protein>
<dbReference type="GO" id="GO:2001069">
    <property type="term" value="F:glycogen binding"/>
    <property type="evidence" value="ECO:0007669"/>
    <property type="project" value="TreeGrafter"/>
</dbReference>
<evidence type="ECO:0000259" key="1">
    <source>
        <dbReference type="PROSITE" id="PS51159"/>
    </source>
</evidence>
<name>W9NE73_FUSOX</name>
<dbReference type="PANTHER" id="PTHR12307:SF36">
    <property type="entry name" value="GLYCOGEN-BINDING SUBUNIT 76A"/>
    <property type="match status" value="1"/>
</dbReference>
<dbReference type="InterPro" id="IPR038175">
    <property type="entry name" value="CBM21_dom_sf"/>
</dbReference>
<dbReference type="EMBL" id="JH651029">
    <property type="protein sequence ID" value="EXA30979.1"/>
    <property type="molecule type" value="Genomic_DNA"/>
</dbReference>
<organism evidence="2">
    <name type="scientific">Fusarium oxysporum f. sp. pisi HDV247</name>
    <dbReference type="NCBI Taxonomy" id="1080344"/>
    <lineage>
        <taxon>Eukaryota</taxon>
        <taxon>Fungi</taxon>
        <taxon>Dikarya</taxon>
        <taxon>Ascomycota</taxon>
        <taxon>Pezizomycotina</taxon>
        <taxon>Sordariomycetes</taxon>
        <taxon>Hypocreomycetidae</taxon>
        <taxon>Hypocreales</taxon>
        <taxon>Nectriaceae</taxon>
        <taxon>Fusarium</taxon>
        <taxon>Fusarium oxysporum species complex</taxon>
    </lineage>
</organism>
<sequence>MLEQLRGRLHPALYPYHRQRLARKPTPRKAVHFEIHDQVRHFFQIDPPVTVKSEPQLMGGSHKDSAHKPLNPITSLYIIRSPSTRWEVICSSTVFKTTEKTRSVKLERLWVSADEKSFLGSVAVANLAAEKSVTCRFTFDHWETISEVHAQYAHSLPGTNIQNELDRFLFTLELPDVAPVYPGIKTFHCCIRYIVNGQEFWDDNNSLNYQVSFRRKEPPKNGKAIL</sequence>
<dbReference type="InterPro" id="IPR050782">
    <property type="entry name" value="PP1_regulatory_subunit_3"/>
</dbReference>
<dbReference type="InterPro" id="IPR005036">
    <property type="entry name" value="CBM21_dom"/>
</dbReference>
<dbReference type="OrthoDB" id="1881at2759"/>
<dbReference type="PROSITE" id="PS51159">
    <property type="entry name" value="CBM21"/>
    <property type="match status" value="1"/>
</dbReference>
<accession>W9NE73</accession>
<dbReference type="HOGENOM" id="CLU_048912_1_0_1"/>
<dbReference type="GO" id="GO:0008157">
    <property type="term" value="F:protein phosphatase 1 binding"/>
    <property type="evidence" value="ECO:0007669"/>
    <property type="project" value="TreeGrafter"/>
</dbReference>
<reference evidence="2" key="1">
    <citation type="submission" date="2011-10" db="EMBL/GenBank/DDBJ databases">
        <title>The Genome Sequence of Fusarium oxysporum HDV247.</title>
        <authorList>
            <consortium name="The Broad Institute Genome Sequencing Platform"/>
            <person name="Ma L.-J."/>
            <person name="Gale L.R."/>
            <person name="Schwartz D.C."/>
            <person name="Zhou S."/>
            <person name="Corby-Kistler H."/>
            <person name="Young S.K."/>
            <person name="Zeng Q."/>
            <person name="Gargeya S."/>
            <person name="Fitzgerald M."/>
            <person name="Haas B."/>
            <person name="Abouelleil A."/>
            <person name="Alvarado L."/>
            <person name="Arachchi H.M."/>
            <person name="Berlin A."/>
            <person name="Brown A."/>
            <person name="Chapman S.B."/>
            <person name="Chen Z."/>
            <person name="Dunbar C."/>
            <person name="Freedman E."/>
            <person name="Gearin G."/>
            <person name="Goldberg J."/>
            <person name="Griggs A."/>
            <person name="Gujja S."/>
            <person name="Heiman D."/>
            <person name="Howarth C."/>
            <person name="Larson L."/>
            <person name="Lui A."/>
            <person name="MacDonald P.J.P."/>
            <person name="Montmayeur A."/>
            <person name="Murphy C."/>
            <person name="Neiman D."/>
            <person name="Pearson M."/>
            <person name="Priest M."/>
            <person name="Roberts A."/>
            <person name="Saif S."/>
            <person name="Shea T."/>
            <person name="Shenoy N."/>
            <person name="Sisk P."/>
            <person name="Stolte C."/>
            <person name="Sykes S."/>
            <person name="Wortman J."/>
            <person name="Nusbaum C."/>
            <person name="Birren B."/>
        </authorList>
    </citation>
    <scope>NUCLEOTIDE SEQUENCE [LARGE SCALE GENOMIC DNA]</scope>
    <source>
        <strain evidence="2">HDV247</strain>
    </source>
</reference>
<evidence type="ECO:0000313" key="2">
    <source>
        <dbReference type="EMBL" id="EXA30979.1"/>
    </source>
</evidence>
<dbReference type="Gene3D" id="2.60.40.2440">
    <property type="entry name" value="Carbohydrate binding type-21 domain"/>
    <property type="match status" value="1"/>
</dbReference>
<feature type="domain" description="CBM21" evidence="1">
    <location>
        <begin position="96"/>
        <end position="212"/>
    </location>
</feature>
<dbReference type="PANTHER" id="PTHR12307">
    <property type="entry name" value="PROTEIN PHOSPHATASE 1 REGULATORY SUBUNIT"/>
    <property type="match status" value="1"/>
</dbReference>
<proteinExistence type="predicted"/>
<dbReference type="Proteomes" id="UP000030751">
    <property type="component" value="Unassembled WGS sequence"/>
</dbReference>
<dbReference type="AlphaFoldDB" id="W9NE73"/>
<dbReference type="Pfam" id="PF03370">
    <property type="entry name" value="CBM_21"/>
    <property type="match status" value="1"/>
</dbReference>